<dbReference type="GO" id="GO:0006865">
    <property type="term" value="P:amino acid transport"/>
    <property type="evidence" value="ECO:0007669"/>
    <property type="project" value="UniProtKB-KW"/>
</dbReference>
<evidence type="ECO:0000256" key="1">
    <source>
        <dbReference type="ARBA" id="ARBA00004651"/>
    </source>
</evidence>
<dbReference type="Pfam" id="PF00528">
    <property type="entry name" value="BPD_transp_1"/>
    <property type="match status" value="1"/>
</dbReference>
<keyword evidence="11" id="KW-1185">Reference proteome</keyword>
<name>A0A1H1CYI5_9MICC</name>
<accession>A0A1H1CYI5</accession>
<reference evidence="10 11" key="1">
    <citation type="submission" date="2016-10" db="EMBL/GenBank/DDBJ databases">
        <authorList>
            <person name="de Groot N.N."/>
        </authorList>
    </citation>
    <scope>NUCLEOTIDE SEQUENCE [LARGE SCALE GENOMIC DNA]</scope>
    <source>
        <strain evidence="10 11">DSM 20117</strain>
    </source>
</reference>
<keyword evidence="4 8" id="KW-0812">Transmembrane</keyword>
<feature type="domain" description="ABC transmembrane type-1" evidence="9">
    <location>
        <begin position="17"/>
        <end position="196"/>
    </location>
</feature>
<dbReference type="STRING" id="37928.SAMN04489742_2148"/>
<dbReference type="OrthoDB" id="92598at2"/>
<dbReference type="KEGG" id="acry:AC20117_06665"/>
<evidence type="ECO:0000256" key="8">
    <source>
        <dbReference type="RuleBase" id="RU363032"/>
    </source>
</evidence>
<sequence length="218" mass="23023">MNGISIETLFSGIGAGLSITVILTVVSFVVGSVLAVPLALARTSPLWVLRWLAIGIIDICRGVPPLVWLLIIYYGISPVIALEPLPAALIGLSLISGAYLAENFRAGIDNVHKGQSEAAMALGLTPTHQFWRVIAPQAVNIAMPPSASYAVSLLKDSAKASIIGVADIIFMAQLEVSRGAPAVLVFSIAAVLYLLVGIPLSYFSRYVDSVVRKKVVTV</sequence>
<evidence type="ECO:0000256" key="5">
    <source>
        <dbReference type="ARBA" id="ARBA00022970"/>
    </source>
</evidence>
<dbReference type="NCBIfam" id="TIGR01726">
    <property type="entry name" value="HEQRo_perm_3TM"/>
    <property type="match status" value="1"/>
</dbReference>
<keyword evidence="5" id="KW-0029">Amino-acid transport</keyword>
<dbReference type="Proteomes" id="UP000181917">
    <property type="component" value="Unassembled WGS sequence"/>
</dbReference>
<evidence type="ECO:0000256" key="6">
    <source>
        <dbReference type="ARBA" id="ARBA00022989"/>
    </source>
</evidence>
<organism evidence="10 11">
    <name type="scientific">Crystallibacter crystallopoietes</name>
    <dbReference type="NCBI Taxonomy" id="37928"/>
    <lineage>
        <taxon>Bacteria</taxon>
        <taxon>Bacillati</taxon>
        <taxon>Actinomycetota</taxon>
        <taxon>Actinomycetes</taxon>
        <taxon>Micrococcales</taxon>
        <taxon>Micrococcaceae</taxon>
        <taxon>Crystallibacter</taxon>
    </lineage>
</organism>
<dbReference type="AlphaFoldDB" id="A0A1H1CYI5"/>
<dbReference type="InterPro" id="IPR000515">
    <property type="entry name" value="MetI-like"/>
</dbReference>
<keyword evidence="2 8" id="KW-0813">Transport</keyword>
<evidence type="ECO:0000259" key="9">
    <source>
        <dbReference type="PROSITE" id="PS50928"/>
    </source>
</evidence>
<dbReference type="InterPro" id="IPR043429">
    <property type="entry name" value="ArtM/GltK/GlnP/TcyL/YhdX-like"/>
</dbReference>
<feature type="transmembrane region" description="Helical" evidence="8">
    <location>
        <begin position="180"/>
        <end position="203"/>
    </location>
</feature>
<feature type="transmembrane region" description="Helical" evidence="8">
    <location>
        <begin position="52"/>
        <end position="76"/>
    </location>
</feature>
<dbReference type="PANTHER" id="PTHR30614">
    <property type="entry name" value="MEMBRANE COMPONENT OF AMINO ACID ABC TRANSPORTER"/>
    <property type="match status" value="1"/>
</dbReference>
<evidence type="ECO:0000256" key="2">
    <source>
        <dbReference type="ARBA" id="ARBA00022448"/>
    </source>
</evidence>
<dbReference type="Gene3D" id="1.10.3720.10">
    <property type="entry name" value="MetI-like"/>
    <property type="match status" value="1"/>
</dbReference>
<dbReference type="SUPFAM" id="SSF161098">
    <property type="entry name" value="MetI-like"/>
    <property type="match status" value="1"/>
</dbReference>
<dbReference type="InterPro" id="IPR010065">
    <property type="entry name" value="AA_ABC_transptr_permease_3TM"/>
</dbReference>
<proteinExistence type="inferred from homology"/>
<protein>
    <submittedName>
        <fullName evidence="10">Amino acid ABC transporter membrane protein 1, PAAT family</fullName>
    </submittedName>
</protein>
<evidence type="ECO:0000256" key="4">
    <source>
        <dbReference type="ARBA" id="ARBA00022692"/>
    </source>
</evidence>
<evidence type="ECO:0000256" key="3">
    <source>
        <dbReference type="ARBA" id="ARBA00022475"/>
    </source>
</evidence>
<dbReference type="PROSITE" id="PS50928">
    <property type="entry name" value="ABC_TM1"/>
    <property type="match status" value="1"/>
</dbReference>
<evidence type="ECO:0000256" key="7">
    <source>
        <dbReference type="ARBA" id="ARBA00023136"/>
    </source>
</evidence>
<dbReference type="EMBL" id="FNKH01000002">
    <property type="protein sequence ID" value="SDQ68938.1"/>
    <property type="molecule type" value="Genomic_DNA"/>
</dbReference>
<dbReference type="PANTHER" id="PTHR30614:SF0">
    <property type="entry name" value="L-CYSTINE TRANSPORT SYSTEM PERMEASE PROTEIN TCYL"/>
    <property type="match status" value="1"/>
</dbReference>
<comment type="similarity">
    <text evidence="8">Belongs to the binding-protein-dependent transport system permease family.</text>
</comment>
<keyword evidence="3" id="KW-1003">Cell membrane</keyword>
<evidence type="ECO:0000313" key="10">
    <source>
        <dbReference type="EMBL" id="SDQ68938.1"/>
    </source>
</evidence>
<keyword evidence="6 8" id="KW-1133">Transmembrane helix</keyword>
<comment type="subcellular location">
    <subcellularLocation>
        <location evidence="1 8">Cell membrane</location>
        <topology evidence="1 8">Multi-pass membrane protein</topology>
    </subcellularLocation>
</comment>
<dbReference type="GO" id="GO:0022857">
    <property type="term" value="F:transmembrane transporter activity"/>
    <property type="evidence" value="ECO:0007669"/>
    <property type="project" value="InterPro"/>
</dbReference>
<dbReference type="CDD" id="cd06261">
    <property type="entry name" value="TM_PBP2"/>
    <property type="match status" value="1"/>
</dbReference>
<dbReference type="RefSeq" id="WP_074700393.1">
    <property type="nucleotide sequence ID" value="NZ_CP018863.1"/>
</dbReference>
<evidence type="ECO:0000313" key="11">
    <source>
        <dbReference type="Proteomes" id="UP000181917"/>
    </source>
</evidence>
<feature type="transmembrane region" description="Helical" evidence="8">
    <location>
        <begin position="12"/>
        <end position="40"/>
    </location>
</feature>
<gene>
    <name evidence="10" type="ORF">SAMN04489742_2148</name>
</gene>
<keyword evidence="7 8" id="KW-0472">Membrane</keyword>
<dbReference type="InterPro" id="IPR035906">
    <property type="entry name" value="MetI-like_sf"/>
</dbReference>
<dbReference type="GO" id="GO:0043190">
    <property type="term" value="C:ATP-binding cassette (ABC) transporter complex"/>
    <property type="evidence" value="ECO:0007669"/>
    <property type="project" value="InterPro"/>
</dbReference>